<dbReference type="OrthoDB" id="115049at2157"/>
<dbReference type="STRING" id="323259.Mhun_1642"/>
<dbReference type="GO" id="GO:0006935">
    <property type="term" value="P:chemotaxis"/>
    <property type="evidence" value="ECO:0007669"/>
    <property type="project" value="InterPro"/>
</dbReference>
<dbReference type="PANTHER" id="PTHR22617:SF23">
    <property type="entry name" value="CHEMOTAXIS PROTEIN CHEW"/>
    <property type="match status" value="1"/>
</dbReference>
<organism evidence="2 3">
    <name type="scientific">Methanospirillum hungatei JF-1 (strain ATCC 27890 / DSM 864 / NBRC 100397 / JF-1)</name>
    <dbReference type="NCBI Taxonomy" id="323259"/>
    <lineage>
        <taxon>Archaea</taxon>
        <taxon>Methanobacteriati</taxon>
        <taxon>Methanobacteriota</taxon>
        <taxon>Stenosarchaea group</taxon>
        <taxon>Methanomicrobia</taxon>
        <taxon>Methanomicrobiales</taxon>
        <taxon>Methanospirillaceae</taxon>
        <taxon>Methanospirillum</taxon>
    </lineage>
</organism>
<dbReference type="GO" id="GO:0007165">
    <property type="term" value="P:signal transduction"/>
    <property type="evidence" value="ECO:0007669"/>
    <property type="project" value="InterPro"/>
</dbReference>
<keyword evidence="3" id="KW-1185">Reference proteome</keyword>
<gene>
    <name evidence="2" type="ordered locus">Mhun_1642</name>
</gene>
<name>Q2FRH0_METHJ</name>
<dbReference type="KEGG" id="mhu:Mhun_1642"/>
<dbReference type="EMBL" id="CP000254">
    <property type="protein sequence ID" value="ABD41373.1"/>
    <property type="molecule type" value="Genomic_DNA"/>
</dbReference>
<accession>Q2FRH0</accession>
<dbReference type="InParanoid" id="Q2FRH0"/>
<feature type="domain" description="CheW-like" evidence="1">
    <location>
        <begin position="1"/>
        <end position="124"/>
    </location>
</feature>
<dbReference type="Pfam" id="PF01584">
    <property type="entry name" value="CheW"/>
    <property type="match status" value="1"/>
</dbReference>
<dbReference type="HOGENOM" id="CLU_048995_3_2_2"/>
<dbReference type="Gene3D" id="2.30.30.40">
    <property type="entry name" value="SH3 Domains"/>
    <property type="match status" value="1"/>
</dbReference>
<dbReference type="Proteomes" id="UP000001941">
    <property type="component" value="Chromosome"/>
</dbReference>
<dbReference type="SMART" id="SM00260">
    <property type="entry name" value="CheW"/>
    <property type="match status" value="1"/>
</dbReference>
<dbReference type="InterPro" id="IPR036061">
    <property type="entry name" value="CheW-like_dom_sf"/>
</dbReference>
<proteinExistence type="predicted"/>
<sequence length="124" mass="14236">MNIHEFDPSLTHPPHIKGIIDLRGEITTIIDLALFMNQASKTSEEKKRIIILDIIEKNHKLGFLVDDVHSVLAIDQNLVDYSVHQGHDDAGHIQGIIKKRYDEGQNFHTDLIIWLNIEQILLEI</sequence>
<dbReference type="InterPro" id="IPR002545">
    <property type="entry name" value="CheW-lke_dom"/>
</dbReference>
<reference evidence="3" key="1">
    <citation type="journal article" date="2016" name="Stand. Genomic Sci.">
        <title>Complete genome sequence of Methanospirillum hungatei type strain JF1.</title>
        <authorList>
            <person name="Gunsalus R.P."/>
            <person name="Cook L.E."/>
            <person name="Crable B."/>
            <person name="Rohlin L."/>
            <person name="McDonald E."/>
            <person name="Mouttaki H."/>
            <person name="Sieber J.R."/>
            <person name="Poweleit N."/>
            <person name="Zhou H."/>
            <person name="Lapidus A.L."/>
            <person name="Daligault H.E."/>
            <person name="Land M."/>
            <person name="Gilna P."/>
            <person name="Ivanova N."/>
            <person name="Kyrpides N."/>
            <person name="Culley D.E."/>
            <person name="McInerney M.J."/>
        </authorList>
    </citation>
    <scope>NUCLEOTIDE SEQUENCE [LARGE SCALE GENOMIC DNA]</scope>
    <source>
        <strain evidence="3">ATCC 27890 / DSM 864 / NBRC 100397 / JF-1</strain>
    </source>
</reference>
<dbReference type="eggNOG" id="arCOG02395">
    <property type="taxonomic scope" value="Archaea"/>
</dbReference>
<dbReference type="InterPro" id="IPR039315">
    <property type="entry name" value="CheW"/>
</dbReference>
<dbReference type="SUPFAM" id="SSF50341">
    <property type="entry name" value="CheW-like"/>
    <property type="match status" value="1"/>
</dbReference>
<evidence type="ECO:0000313" key="3">
    <source>
        <dbReference type="Proteomes" id="UP000001941"/>
    </source>
</evidence>
<dbReference type="PANTHER" id="PTHR22617">
    <property type="entry name" value="CHEMOTAXIS SENSOR HISTIDINE KINASE-RELATED"/>
    <property type="match status" value="1"/>
</dbReference>
<dbReference type="EnsemblBacteria" id="ABD41373">
    <property type="protein sequence ID" value="ABD41373"/>
    <property type="gene ID" value="Mhun_1642"/>
</dbReference>
<dbReference type="Gene3D" id="2.40.50.180">
    <property type="entry name" value="CheA-289, Domain 4"/>
    <property type="match status" value="1"/>
</dbReference>
<dbReference type="PROSITE" id="PS50851">
    <property type="entry name" value="CHEW"/>
    <property type="match status" value="1"/>
</dbReference>
<protein>
    <submittedName>
        <fullName evidence="2">CheW protein</fullName>
    </submittedName>
</protein>
<dbReference type="RefSeq" id="WP_011448638.1">
    <property type="nucleotide sequence ID" value="NC_007796.1"/>
</dbReference>
<evidence type="ECO:0000313" key="2">
    <source>
        <dbReference type="EMBL" id="ABD41373.1"/>
    </source>
</evidence>
<dbReference type="AlphaFoldDB" id="Q2FRH0"/>
<dbReference type="GO" id="GO:0005829">
    <property type="term" value="C:cytosol"/>
    <property type="evidence" value="ECO:0007669"/>
    <property type="project" value="TreeGrafter"/>
</dbReference>
<dbReference type="GeneID" id="3924331"/>
<evidence type="ECO:0000259" key="1">
    <source>
        <dbReference type="PROSITE" id="PS50851"/>
    </source>
</evidence>